<dbReference type="EnsemblMetazoa" id="ACOM036652-RA">
    <property type="protein sequence ID" value="ACOM036652-PA.1"/>
    <property type="gene ID" value="ACOM036652"/>
</dbReference>
<accession>A0A8W7PTQ7</accession>
<name>A0A8W7PTQ7_ANOCL</name>
<dbReference type="Proteomes" id="UP000075882">
    <property type="component" value="Unassembled WGS sequence"/>
</dbReference>
<proteinExistence type="predicted"/>
<evidence type="ECO:0000313" key="1">
    <source>
        <dbReference type="EnsemblMetazoa" id="ACOM036652-PA.1"/>
    </source>
</evidence>
<protein>
    <submittedName>
        <fullName evidence="1">Uncharacterized protein</fullName>
    </submittedName>
</protein>
<sequence>MLLISNVGCLLADALFTILVPPDGTSVPLLARLVGLVEAVPFEPGLVELELVIELRFVFGLTGLAELAQIHSRPGLSPPSQKSFPRLTGLFIQPTLDIEVIAPIVHLRKVLRTRFCAGGEEEEESGENCAEISPPPPQPLTLLLAVARHQEVDDLFGPPQTVLHSTRYTSFSIAPSRYRSVSDTSRGEASSSVGLAPPNVWRIGVNVAPWPAPAASWLSPYSPPAPVLAITFPTGGRGRWGEWAAWCCGSSSSASPMRLLM</sequence>
<organism evidence="1">
    <name type="scientific">Anopheles coluzzii</name>
    <name type="common">African malaria mosquito</name>
    <dbReference type="NCBI Taxonomy" id="1518534"/>
    <lineage>
        <taxon>Eukaryota</taxon>
        <taxon>Metazoa</taxon>
        <taxon>Ecdysozoa</taxon>
        <taxon>Arthropoda</taxon>
        <taxon>Hexapoda</taxon>
        <taxon>Insecta</taxon>
        <taxon>Pterygota</taxon>
        <taxon>Neoptera</taxon>
        <taxon>Endopterygota</taxon>
        <taxon>Diptera</taxon>
        <taxon>Nematocera</taxon>
        <taxon>Culicoidea</taxon>
        <taxon>Culicidae</taxon>
        <taxon>Anophelinae</taxon>
        <taxon>Anopheles</taxon>
    </lineage>
</organism>
<dbReference type="AlphaFoldDB" id="A0A8W7PTQ7"/>
<reference evidence="1" key="1">
    <citation type="submission" date="2022-08" db="UniProtKB">
        <authorList>
            <consortium name="EnsemblMetazoa"/>
        </authorList>
    </citation>
    <scope>IDENTIFICATION</scope>
</reference>